<feature type="compositionally biased region" description="Polar residues" evidence="1">
    <location>
        <begin position="432"/>
        <end position="446"/>
    </location>
</feature>
<dbReference type="RefSeq" id="WP_132302385.1">
    <property type="nucleotide sequence ID" value="NZ_CP170642.1"/>
</dbReference>
<dbReference type="EMBL" id="SMGJ01000006">
    <property type="protein sequence ID" value="TCK68092.1"/>
    <property type="molecule type" value="Genomic_DNA"/>
</dbReference>
<evidence type="ECO:0000259" key="2">
    <source>
        <dbReference type="Pfam" id="PF06381"/>
    </source>
</evidence>
<comment type="caution">
    <text evidence="3">The sequence shown here is derived from an EMBL/GenBank/DDBJ whole genome shotgun (WGS) entry which is preliminary data.</text>
</comment>
<dbReference type="InterPro" id="IPR024459">
    <property type="entry name" value="Acb1-like_N"/>
</dbReference>
<accession>A0A4R1KSS3</accession>
<feature type="domain" description="Anti-CBASS protein Acb1-like N-terminal" evidence="2">
    <location>
        <begin position="37"/>
        <end position="378"/>
    </location>
</feature>
<evidence type="ECO:0000313" key="4">
    <source>
        <dbReference type="Proteomes" id="UP000295496"/>
    </source>
</evidence>
<evidence type="ECO:0000256" key="1">
    <source>
        <dbReference type="SAM" id="MobiDB-lite"/>
    </source>
</evidence>
<gene>
    <name evidence="3" type="ORF">EV692_1791</name>
</gene>
<feature type="compositionally biased region" description="Acidic residues" evidence="1">
    <location>
        <begin position="416"/>
        <end position="428"/>
    </location>
</feature>
<organism evidence="3 4">
    <name type="scientific">Lonepinella koalarum</name>
    <dbReference type="NCBI Taxonomy" id="53417"/>
    <lineage>
        <taxon>Bacteria</taxon>
        <taxon>Pseudomonadati</taxon>
        <taxon>Pseudomonadota</taxon>
        <taxon>Gammaproteobacteria</taxon>
        <taxon>Pasteurellales</taxon>
        <taxon>Pasteurellaceae</taxon>
        <taxon>Lonepinella</taxon>
    </lineage>
</organism>
<dbReference type="InterPro" id="IPR006445">
    <property type="entry name" value="Phage-assoc_HI1409"/>
</dbReference>
<dbReference type="AlphaFoldDB" id="A0A4R1KSS3"/>
<name>A0A4R1KSS3_9PAST</name>
<dbReference type="Proteomes" id="UP000295496">
    <property type="component" value="Unassembled WGS sequence"/>
</dbReference>
<evidence type="ECO:0000313" key="3">
    <source>
        <dbReference type="EMBL" id="TCK68092.1"/>
    </source>
</evidence>
<dbReference type="Pfam" id="PF06381">
    <property type="entry name" value="Phage_portal_3"/>
    <property type="match status" value="1"/>
</dbReference>
<keyword evidence="4" id="KW-1185">Reference proteome</keyword>
<reference evidence="3 4" key="1">
    <citation type="submission" date="2019-03" db="EMBL/GenBank/DDBJ databases">
        <title>Genomic Encyclopedia of Type Strains, Phase IV (KMG-IV): sequencing the most valuable type-strain genomes for metagenomic binning, comparative biology and taxonomic classification.</title>
        <authorList>
            <person name="Goeker M."/>
        </authorList>
    </citation>
    <scope>NUCLEOTIDE SEQUENCE [LARGE SCALE GENOMIC DNA]</scope>
    <source>
        <strain evidence="3 4">DSM 10053</strain>
    </source>
</reference>
<sequence length="446" mass="50123">MTTELQLNDGLTNLSTVLGARVNQLHYGYQPDVFNNELDAMWESNWVVNKICGKRAYDMVRRWREISSNDVDADQLEKIERLERVLKIRDVVEQACVWASLYGGVGILLISDRTLDYPIDPTQELRRLVLVHKNFISPVGNRNNDVMSPNFGRYDYYQITTGDRLQYVHYSRLILVNARPNVLSQQYSPDIWGKSDLAPVYETLKRYDAMSINVGDLVHECKVDVFKMNGLTNALASGQENSIASAIANVQAIKSTTNSLLLDAENDYEQKELAFAGLKDLLVEFRNAVAGAADMPVTILFGQSAAGFASGAEDIQNYHESIHALQESRVRPILERIDPILCQMALGSMPEDWWFEFPSLAELTTEQQVTALNTFSQATGALMQNGVLTGSQVANELKETGLFTNISAEDIAELDELEQTDDTTDDEFARDYQQQPENQTEEVQAL</sequence>
<protein>
    <recommendedName>
        <fullName evidence="2">Anti-CBASS protein Acb1-like N-terminal domain-containing protein</fullName>
    </recommendedName>
</protein>
<proteinExistence type="predicted"/>
<dbReference type="NCBIfam" id="TIGR01555">
    <property type="entry name" value="phge_rel_HI1409"/>
    <property type="match status" value="1"/>
</dbReference>
<feature type="region of interest" description="Disordered" evidence="1">
    <location>
        <begin position="416"/>
        <end position="446"/>
    </location>
</feature>